<dbReference type="SUPFAM" id="SSF46785">
    <property type="entry name" value="Winged helix' DNA-binding domain"/>
    <property type="match status" value="1"/>
</dbReference>
<dbReference type="Pfam" id="PF25583">
    <property type="entry name" value="WCX"/>
    <property type="match status" value="1"/>
</dbReference>
<dbReference type="EMBL" id="WOFH01000008">
    <property type="protein sequence ID" value="MUN39361.1"/>
    <property type="molecule type" value="Genomic_DNA"/>
</dbReference>
<dbReference type="InterPro" id="IPR057727">
    <property type="entry name" value="WCX_dom"/>
</dbReference>
<dbReference type="Pfam" id="PF08279">
    <property type="entry name" value="HTH_11"/>
    <property type="match status" value="1"/>
</dbReference>
<keyword evidence="3" id="KW-0804">Transcription</keyword>
<dbReference type="PROSITE" id="PS00894">
    <property type="entry name" value="HTH_DEOR_1"/>
    <property type="match status" value="1"/>
</dbReference>
<dbReference type="InterPro" id="IPR018356">
    <property type="entry name" value="Tscrpt_reg_HTH_DeoR_CS"/>
</dbReference>
<dbReference type="Pfam" id="PF13280">
    <property type="entry name" value="WYL"/>
    <property type="match status" value="1"/>
</dbReference>
<evidence type="ECO:0000256" key="1">
    <source>
        <dbReference type="ARBA" id="ARBA00023015"/>
    </source>
</evidence>
<dbReference type="InterPro" id="IPR013196">
    <property type="entry name" value="HTH_11"/>
</dbReference>
<dbReference type="InterPro" id="IPR036390">
    <property type="entry name" value="WH_DNA-bd_sf"/>
</dbReference>
<evidence type="ECO:0000313" key="6">
    <source>
        <dbReference type="Proteomes" id="UP000432015"/>
    </source>
</evidence>
<dbReference type="Gene3D" id="1.10.10.10">
    <property type="entry name" value="Winged helix-like DNA-binding domain superfamily/Winged helix DNA-binding domain"/>
    <property type="match status" value="1"/>
</dbReference>
<feature type="domain" description="HTH deoR-type" evidence="4">
    <location>
        <begin position="9"/>
        <end position="64"/>
    </location>
</feature>
<keyword evidence="6" id="KW-1185">Reference proteome</keyword>
<proteinExistence type="predicted"/>
<evidence type="ECO:0000313" key="5">
    <source>
        <dbReference type="EMBL" id="MUN39361.1"/>
    </source>
</evidence>
<evidence type="ECO:0000256" key="3">
    <source>
        <dbReference type="ARBA" id="ARBA00023163"/>
    </source>
</evidence>
<dbReference type="InterPro" id="IPR028349">
    <property type="entry name" value="PafC-like"/>
</dbReference>
<dbReference type="GO" id="GO:0003677">
    <property type="term" value="F:DNA binding"/>
    <property type="evidence" value="ECO:0007669"/>
    <property type="project" value="UniProtKB-KW"/>
</dbReference>
<dbReference type="InterPro" id="IPR036388">
    <property type="entry name" value="WH-like_DNA-bd_sf"/>
</dbReference>
<reference evidence="5 6" key="1">
    <citation type="submission" date="2019-11" db="EMBL/GenBank/DDBJ databases">
        <authorList>
            <person name="Cao P."/>
        </authorList>
    </citation>
    <scope>NUCLEOTIDE SEQUENCE [LARGE SCALE GENOMIC DNA]</scope>
    <source>
        <strain evidence="5 6">NEAU-AAG5</strain>
    </source>
</reference>
<dbReference type="PROSITE" id="PS52050">
    <property type="entry name" value="WYL"/>
    <property type="match status" value="1"/>
</dbReference>
<accession>A0A7K1L4K7</accession>
<comment type="caution">
    <text evidence="5">The sequence shown here is derived from an EMBL/GenBank/DDBJ whole genome shotgun (WGS) entry which is preliminary data.</text>
</comment>
<dbReference type="PIRSF" id="PIRSF016838">
    <property type="entry name" value="PafC"/>
    <property type="match status" value="1"/>
</dbReference>
<keyword evidence="1" id="KW-0805">Transcription regulation</keyword>
<dbReference type="PROSITE" id="PS51000">
    <property type="entry name" value="HTH_DEOR_2"/>
    <property type="match status" value="1"/>
</dbReference>
<dbReference type="Proteomes" id="UP000432015">
    <property type="component" value="Unassembled WGS sequence"/>
</dbReference>
<dbReference type="RefSeq" id="WP_156218546.1">
    <property type="nucleotide sequence ID" value="NZ_WOFH01000008.1"/>
</dbReference>
<protein>
    <submittedName>
        <fullName evidence="5">WYL domain-containing protein</fullName>
    </submittedName>
</protein>
<dbReference type="PANTHER" id="PTHR34580:SF3">
    <property type="entry name" value="PROTEIN PAFB"/>
    <property type="match status" value="1"/>
</dbReference>
<dbReference type="AlphaFoldDB" id="A0A7K1L4K7"/>
<dbReference type="InterPro" id="IPR051534">
    <property type="entry name" value="CBASS_pafABC_assoc_protein"/>
</dbReference>
<dbReference type="InterPro" id="IPR001034">
    <property type="entry name" value="DeoR_HTH"/>
</dbReference>
<dbReference type="GO" id="GO:0003700">
    <property type="term" value="F:DNA-binding transcription factor activity"/>
    <property type="evidence" value="ECO:0007669"/>
    <property type="project" value="InterPro"/>
</dbReference>
<keyword evidence="2" id="KW-0238">DNA-binding</keyword>
<evidence type="ECO:0000259" key="4">
    <source>
        <dbReference type="PROSITE" id="PS51000"/>
    </source>
</evidence>
<organism evidence="5 6">
    <name type="scientific">Actinomadura litoris</name>
    <dbReference type="NCBI Taxonomy" id="2678616"/>
    <lineage>
        <taxon>Bacteria</taxon>
        <taxon>Bacillati</taxon>
        <taxon>Actinomycetota</taxon>
        <taxon>Actinomycetes</taxon>
        <taxon>Streptosporangiales</taxon>
        <taxon>Thermomonosporaceae</taxon>
        <taxon>Actinomadura</taxon>
    </lineage>
</organism>
<gene>
    <name evidence="5" type="ORF">GNZ18_22555</name>
</gene>
<name>A0A7K1L4K7_9ACTN</name>
<sequence length="342" mass="36982">MPTSSASSTSRRLLSLLSLLQARRDWPGELLAERLQVSARTVRRDVDRLRDLGYPVRAIKGPDGGYRLDAGAHLPPLLFDDDQVVALAIALRGAPQLGAGIDDAAAQALTTISQVMPARLRARLDAFEPTVVAPAPREGDGPARAAVLLAIAAALNAREELRFDYASSGRTGGQDDPVPRSVQPHHLLARLGRWYLIAWVPARDDWRVYRVDRITPRTPNGPRFVPRRLPGDDPAAFLAARFKGSDGTADRWPCQGEVIVHLPAAEVVPFARDGTVTALGDDRCRVRLGAWSWPGLAASLARFDASIEVIGPSELRTAFADLARRAAAAADGGADQVSVWRR</sequence>
<dbReference type="PANTHER" id="PTHR34580">
    <property type="match status" value="1"/>
</dbReference>
<dbReference type="InterPro" id="IPR026881">
    <property type="entry name" value="WYL_dom"/>
</dbReference>
<evidence type="ECO:0000256" key="2">
    <source>
        <dbReference type="ARBA" id="ARBA00023125"/>
    </source>
</evidence>